<dbReference type="InterPro" id="IPR003737">
    <property type="entry name" value="GlcNAc_PI_deacetylase-related"/>
</dbReference>
<dbReference type="Pfam" id="PF02585">
    <property type="entry name" value="PIG-L"/>
    <property type="match status" value="1"/>
</dbReference>
<evidence type="ECO:0000313" key="1">
    <source>
        <dbReference type="EMBL" id="MFC4617563.1"/>
    </source>
</evidence>
<accession>A0ABV9GI66</accession>
<dbReference type="InterPro" id="IPR024078">
    <property type="entry name" value="LmbE-like_dom_sf"/>
</dbReference>
<gene>
    <name evidence="1" type="primary">bshB2</name>
    <name evidence="1" type="ORF">ACFO4N_02320</name>
</gene>
<dbReference type="PANTHER" id="PTHR12993:SF27">
    <property type="entry name" value="N-ACETYL-ALPHA-D-GLUCOSAMINYL L-MALATE DEACETYLASE 2-RELATED"/>
    <property type="match status" value="1"/>
</dbReference>
<sequence>MISEERHVLVAFPHPDDEAFGVAGTIAQFTQAGIPVTYACGTLGEMGRNMGQPFFATRETLPKIRKQELQAAAKVMGIQDLRMLGLRDKTVEFEDIDEIADKISAIIDEIHPSLIITFYPGFAVHPDHDAYGAAVIHAAMRLPEAERPKIYCKAFSRDCQDVLGRPDIVNDVLDVLDTKVEAIKAHRTQTEASVQQWLPLLEKKDPELLEWLTKETFWTYKGPKVD</sequence>
<dbReference type="InterPro" id="IPR023841">
    <property type="entry name" value="BshB2"/>
</dbReference>
<dbReference type="NCBIfam" id="TIGR04000">
    <property type="entry name" value="thiol_BshB2"/>
    <property type="match status" value="1"/>
</dbReference>
<organism evidence="1 2">
    <name type="scientific">Camelliibacillus cellulosilyticus</name>
    <dbReference type="NCBI Taxonomy" id="2174486"/>
    <lineage>
        <taxon>Bacteria</taxon>
        <taxon>Bacillati</taxon>
        <taxon>Bacillota</taxon>
        <taxon>Bacilli</taxon>
        <taxon>Bacillales</taxon>
        <taxon>Sporolactobacillaceae</taxon>
        <taxon>Camelliibacillus</taxon>
    </lineage>
</organism>
<dbReference type="Gene3D" id="3.40.50.10320">
    <property type="entry name" value="LmbE-like"/>
    <property type="match status" value="1"/>
</dbReference>
<dbReference type="SUPFAM" id="SSF102588">
    <property type="entry name" value="LmbE-like"/>
    <property type="match status" value="1"/>
</dbReference>
<proteinExistence type="predicted"/>
<reference evidence="2" key="1">
    <citation type="journal article" date="2019" name="Int. J. Syst. Evol. Microbiol.">
        <title>The Global Catalogue of Microorganisms (GCM) 10K type strain sequencing project: providing services to taxonomists for standard genome sequencing and annotation.</title>
        <authorList>
            <consortium name="The Broad Institute Genomics Platform"/>
            <consortium name="The Broad Institute Genome Sequencing Center for Infectious Disease"/>
            <person name="Wu L."/>
            <person name="Ma J."/>
        </authorList>
    </citation>
    <scope>NUCLEOTIDE SEQUENCE [LARGE SCALE GENOMIC DNA]</scope>
    <source>
        <strain evidence="2">CGMCC 1.16306</strain>
    </source>
</reference>
<dbReference type="Proteomes" id="UP001596022">
    <property type="component" value="Unassembled WGS sequence"/>
</dbReference>
<comment type="caution">
    <text evidence="1">The sequence shown here is derived from an EMBL/GenBank/DDBJ whole genome shotgun (WGS) entry which is preliminary data.</text>
</comment>
<dbReference type="RefSeq" id="WP_376844601.1">
    <property type="nucleotide sequence ID" value="NZ_JBHSFW010000001.1"/>
</dbReference>
<evidence type="ECO:0000313" key="2">
    <source>
        <dbReference type="Proteomes" id="UP001596022"/>
    </source>
</evidence>
<dbReference type="PANTHER" id="PTHR12993">
    <property type="entry name" value="N-ACETYLGLUCOSAMINYL-PHOSPHATIDYLINOSITOL DE-N-ACETYLASE-RELATED"/>
    <property type="match status" value="1"/>
</dbReference>
<dbReference type="EMBL" id="JBHSFW010000001">
    <property type="protein sequence ID" value="MFC4617563.1"/>
    <property type="molecule type" value="Genomic_DNA"/>
</dbReference>
<protein>
    <submittedName>
        <fullName evidence="1">Bacillithiol biosynthesis deacetylase BshB2</fullName>
    </submittedName>
</protein>
<name>A0ABV9GI66_9BACL</name>
<keyword evidence="2" id="KW-1185">Reference proteome</keyword>